<name>A0A194X1Q8_MOLSC</name>
<dbReference type="KEGG" id="psco:LY89DRAFT_671506"/>
<dbReference type="EMBL" id="KQ947420">
    <property type="protein sequence ID" value="KUJ14130.1"/>
    <property type="molecule type" value="Genomic_DNA"/>
</dbReference>
<sequence>MASFNACTKKGKDKVTENINSEDGINDLSYDGVFVVDERAIDEDGGYFDDEDVEVEENIEDVESSKYGMMAIVERSEDDLRPWEKPLRPLHEYYYGAKAARLPLLFQKYRDRQISARDLVKEIEKLGMNLFKDNTLQMKRCRNSRGPLVFMMCPLMDVKMDLDAELTSKELFTHSFVRFIESYFGRKVLALNVLCDWLS</sequence>
<keyword evidence="2" id="KW-1185">Reference proteome</keyword>
<dbReference type="GeneID" id="28822947"/>
<reference evidence="1 2" key="1">
    <citation type="submission" date="2015-10" db="EMBL/GenBank/DDBJ databases">
        <title>Full genome of DAOMC 229536 Phialocephala scopiformis, a fungal endophyte of spruce producing the potent anti-insectan compound rugulosin.</title>
        <authorList>
            <consortium name="DOE Joint Genome Institute"/>
            <person name="Walker A.K."/>
            <person name="Frasz S.L."/>
            <person name="Seifert K.A."/>
            <person name="Miller J.D."/>
            <person name="Mondo S.J."/>
            <person name="Labutti K."/>
            <person name="Lipzen A."/>
            <person name="Dockter R."/>
            <person name="Kennedy M."/>
            <person name="Grigoriev I.V."/>
            <person name="Spatafora J.W."/>
        </authorList>
    </citation>
    <scope>NUCLEOTIDE SEQUENCE [LARGE SCALE GENOMIC DNA]</scope>
    <source>
        <strain evidence="1 2">CBS 120377</strain>
    </source>
</reference>
<dbReference type="AlphaFoldDB" id="A0A194X1Q8"/>
<dbReference type="RefSeq" id="XP_018068485.1">
    <property type="nucleotide sequence ID" value="XM_018213221.1"/>
</dbReference>
<protein>
    <submittedName>
        <fullName evidence="1">Uncharacterized protein</fullName>
    </submittedName>
</protein>
<evidence type="ECO:0000313" key="1">
    <source>
        <dbReference type="EMBL" id="KUJ14130.1"/>
    </source>
</evidence>
<dbReference type="InParanoid" id="A0A194X1Q8"/>
<proteinExistence type="predicted"/>
<evidence type="ECO:0000313" key="2">
    <source>
        <dbReference type="Proteomes" id="UP000070700"/>
    </source>
</evidence>
<dbReference type="Proteomes" id="UP000070700">
    <property type="component" value="Unassembled WGS sequence"/>
</dbReference>
<accession>A0A194X1Q8</accession>
<organism evidence="1 2">
    <name type="scientific">Mollisia scopiformis</name>
    <name type="common">Conifer needle endophyte fungus</name>
    <name type="synonym">Phialocephala scopiformis</name>
    <dbReference type="NCBI Taxonomy" id="149040"/>
    <lineage>
        <taxon>Eukaryota</taxon>
        <taxon>Fungi</taxon>
        <taxon>Dikarya</taxon>
        <taxon>Ascomycota</taxon>
        <taxon>Pezizomycotina</taxon>
        <taxon>Leotiomycetes</taxon>
        <taxon>Helotiales</taxon>
        <taxon>Mollisiaceae</taxon>
        <taxon>Mollisia</taxon>
    </lineage>
</organism>
<gene>
    <name evidence="1" type="ORF">LY89DRAFT_671506</name>
</gene>